<organism evidence="2 3">
    <name type="scientific">Oryza meyeriana var. granulata</name>
    <dbReference type="NCBI Taxonomy" id="110450"/>
    <lineage>
        <taxon>Eukaryota</taxon>
        <taxon>Viridiplantae</taxon>
        <taxon>Streptophyta</taxon>
        <taxon>Embryophyta</taxon>
        <taxon>Tracheophyta</taxon>
        <taxon>Spermatophyta</taxon>
        <taxon>Magnoliopsida</taxon>
        <taxon>Liliopsida</taxon>
        <taxon>Poales</taxon>
        <taxon>Poaceae</taxon>
        <taxon>BOP clade</taxon>
        <taxon>Oryzoideae</taxon>
        <taxon>Oryzeae</taxon>
        <taxon>Oryzinae</taxon>
        <taxon>Oryza</taxon>
        <taxon>Oryza meyeriana</taxon>
    </lineage>
</organism>
<evidence type="ECO:0000313" key="2">
    <source>
        <dbReference type="EMBL" id="KAF0918807.1"/>
    </source>
</evidence>
<reference evidence="2 3" key="1">
    <citation type="submission" date="2019-11" db="EMBL/GenBank/DDBJ databases">
        <title>Whole genome sequence of Oryza granulata.</title>
        <authorList>
            <person name="Li W."/>
        </authorList>
    </citation>
    <scope>NUCLEOTIDE SEQUENCE [LARGE SCALE GENOMIC DNA]</scope>
    <source>
        <strain evidence="3">cv. Menghai</strain>
        <tissue evidence="2">Leaf</tissue>
    </source>
</reference>
<evidence type="ECO:0000313" key="3">
    <source>
        <dbReference type="Proteomes" id="UP000479710"/>
    </source>
</evidence>
<name>A0A6G1E273_9ORYZ</name>
<dbReference type="EMBL" id="SPHZ02000005">
    <property type="protein sequence ID" value="KAF0918807.1"/>
    <property type="molecule type" value="Genomic_DNA"/>
</dbReference>
<protein>
    <submittedName>
        <fullName evidence="2">Uncharacterized protein</fullName>
    </submittedName>
</protein>
<accession>A0A6G1E273</accession>
<dbReference type="AlphaFoldDB" id="A0A6G1E273"/>
<sequence length="62" mass="6698">MERKKTAAAELRPELGRLGSHLSSSPAMSPDEHAIKLTGHLFSFGSSILNRAGEFTSELIIC</sequence>
<feature type="region of interest" description="Disordered" evidence="1">
    <location>
        <begin position="1"/>
        <end position="29"/>
    </location>
</feature>
<gene>
    <name evidence="2" type="ORF">E2562_026180</name>
</gene>
<comment type="caution">
    <text evidence="2">The sequence shown here is derived from an EMBL/GenBank/DDBJ whole genome shotgun (WGS) entry which is preliminary data.</text>
</comment>
<evidence type="ECO:0000256" key="1">
    <source>
        <dbReference type="SAM" id="MobiDB-lite"/>
    </source>
</evidence>
<keyword evidence="3" id="KW-1185">Reference proteome</keyword>
<proteinExistence type="predicted"/>
<dbReference type="Proteomes" id="UP000479710">
    <property type="component" value="Unassembled WGS sequence"/>
</dbReference>
<feature type="compositionally biased region" description="Basic and acidic residues" evidence="1">
    <location>
        <begin position="1"/>
        <end position="15"/>
    </location>
</feature>